<dbReference type="SUPFAM" id="SSF81321">
    <property type="entry name" value="Family A G protein-coupled receptor-like"/>
    <property type="match status" value="1"/>
</dbReference>
<evidence type="ECO:0000256" key="9">
    <source>
        <dbReference type="ARBA" id="ARBA00023170"/>
    </source>
</evidence>
<keyword evidence="5 13" id="KW-1133">Transmembrane helix</keyword>
<evidence type="ECO:0000256" key="11">
    <source>
        <dbReference type="ARBA" id="ARBA00023224"/>
    </source>
</evidence>
<evidence type="ECO:0000256" key="5">
    <source>
        <dbReference type="ARBA" id="ARBA00022989"/>
    </source>
</evidence>
<dbReference type="InterPro" id="IPR017452">
    <property type="entry name" value="GPCR_Rhodpsn_7TM"/>
</dbReference>
<evidence type="ECO:0000313" key="16">
    <source>
        <dbReference type="RefSeq" id="XP_019641755.1"/>
    </source>
</evidence>
<feature type="transmembrane region" description="Helical" evidence="13">
    <location>
        <begin position="226"/>
        <end position="250"/>
    </location>
</feature>
<feature type="transmembrane region" description="Helical" evidence="13">
    <location>
        <begin position="178"/>
        <end position="199"/>
    </location>
</feature>
<sequence length="416" mass="46251">MEEHVLAMLGANLTEGLMMSNGSCSLGNSSSGVLGCVNLTSLCPQCFPSVYQEESVSVITRWVLGGLYLVIMLVCGVGNALLLTVLARYREARTTTNLLIGNLALSDWLVAVFRLPFAFDYYVVRSRSWQFGDFMCGAVNYLNSVSLYVSTHALLVIAVDRFMVVKRSGTLRVTRRRLFPIFSTVWISAIVLAVPSAVFSKTAEFLNGDIFCAVSYPIWHRPLYQAFTLFLFVAEYIAPVCLMCACYAYIGYRVCNRRFPGRRNQSQDRSRQRSRRKTVRLVVLVAAFIVCWGPLYSFSIIRDFSYDLISHVSHSTAIVYALDGLAMSNSVISTVVYVFANDNVMKHVYSLLDRVIPGRLLKRAGRGKPRGQNTTTAVPRGCVFPPPSSSGAFAPISLRGRQSRSTPEVQFMTTSV</sequence>
<feature type="transmembrane region" description="Helical" evidence="13">
    <location>
        <begin position="318"/>
        <end position="340"/>
    </location>
</feature>
<evidence type="ECO:0000313" key="15">
    <source>
        <dbReference type="Proteomes" id="UP000515135"/>
    </source>
</evidence>
<keyword evidence="8" id="KW-1015">Disulfide bond</keyword>
<dbReference type="GO" id="GO:0005886">
    <property type="term" value="C:plasma membrane"/>
    <property type="evidence" value="ECO:0007669"/>
    <property type="project" value="UniProtKB-SubCell"/>
</dbReference>
<keyword evidence="10" id="KW-0325">Glycoprotein</keyword>
<comment type="similarity">
    <text evidence="2 12">Belongs to the G-protein coupled receptor 1 family.</text>
</comment>
<dbReference type="KEGG" id="bbel:109483214"/>
<dbReference type="Pfam" id="PF00001">
    <property type="entry name" value="7tm_1"/>
    <property type="match status" value="1"/>
</dbReference>
<gene>
    <name evidence="16" type="primary">LOC109483214</name>
</gene>
<dbReference type="GeneID" id="109483214"/>
<evidence type="ECO:0000256" key="4">
    <source>
        <dbReference type="ARBA" id="ARBA00022692"/>
    </source>
</evidence>
<dbReference type="RefSeq" id="XP_019641755.1">
    <property type="nucleotide sequence ID" value="XM_019786196.1"/>
</dbReference>
<dbReference type="AlphaFoldDB" id="A0A6P4ZKM4"/>
<comment type="subcellular location">
    <subcellularLocation>
        <location evidence="1">Cell membrane</location>
        <topology evidence="1">Multi-pass membrane protein</topology>
    </subcellularLocation>
</comment>
<dbReference type="InterPro" id="IPR000611">
    <property type="entry name" value="NPY_rcpt"/>
</dbReference>
<dbReference type="PRINTS" id="PR00237">
    <property type="entry name" value="GPCRRHODOPSN"/>
</dbReference>
<feature type="domain" description="G-protein coupled receptors family 1 profile" evidence="14">
    <location>
        <begin position="78"/>
        <end position="337"/>
    </location>
</feature>
<evidence type="ECO:0000256" key="6">
    <source>
        <dbReference type="ARBA" id="ARBA00023040"/>
    </source>
</evidence>
<feature type="transmembrane region" description="Helical" evidence="13">
    <location>
        <begin position="98"/>
        <end position="119"/>
    </location>
</feature>
<dbReference type="InterPro" id="IPR000276">
    <property type="entry name" value="GPCR_Rhodpsn"/>
</dbReference>
<dbReference type="Proteomes" id="UP000515135">
    <property type="component" value="Unplaced"/>
</dbReference>
<evidence type="ECO:0000256" key="3">
    <source>
        <dbReference type="ARBA" id="ARBA00022475"/>
    </source>
</evidence>
<dbReference type="PANTHER" id="PTHR24238">
    <property type="entry name" value="G-PROTEIN COUPLED RECEPTOR"/>
    <property type="match status" value="1"/>
</dbReference>
<dbReference type="PROSITE" id="PS00237">
    <property type="entry name" value="G_PROTEIN_RECEP_F1_1"/>
    <property type="match status" value="1"/>
</dbReference>
<reference evidence="16" key="1">
    <citation type="submission" date="2025-08" db="UniProtKB">
        <authorList>
            <consortium name="RefSeq"/>
        </authorList>
    </citation>
    <scope>IDENTIFICATION</scope>
    <source>
        <tissue evidence="16">Gonad</tissue>
    </source>
</reference>
<dbReference type="CDD" id="cd15204">
    <property type="entry name" value="7tmA_prokineticin-R"/>
    <property type="match status" value="1"/>
</dbReference>
<protein>
    <submittedName>
        <fullName evidence="16">Prokineticin receptor 2-like</fullName>
    </submittedName>
</protein>
<name>A0A6P4ZKM4_BRABE</name>
<organism evidence="15 16">
    <name type="scientific">Branchiostoma belcheri</name>
    <name type="common">Amphioxus</name>
    <dbReference type="NCBI Taxonomy" id="7741"/>
    <lineage>
        <taxon>Eukaryota</taxon>
        <taxon>Metazoa</taxon>
        <taxon>Chordata</taxon>
        <taxon>Cephalochordata</taxon>
        <taxon>Leptocardii</taxon>
        <taxon>Amphioxiformes</taxon>
        <taxon>Branchiostomatidae</taxon>
        <taxon>Branchiostoma</taxon>
    </lineage>
</organism>
<evidence type="ECO:0000256" key="7">
    <source>
        <dbReference type="ARBA" id="ARBA00023136"/>
    </source>
</evidence>
<accession>A0A6P4ZKM4</accession>
<evidence type="ECO:0000256" key="12">
    <source>
        <dbReference type="RuleBase" id="RU000688"/>
    </source>
</evidence>
<feature type="transmembrane region" description="Helical" evidence="13">
    <location>
        <begin position="62"/>
        <end position="86"/>
    </location>
</feature>
<dbReference type="Gene3D" id="1.20.1070.10">
    <property type="entry name" value="Rhodopsin 7-helix transmembrane proteins"/>
    <property type="match status" value="1"/>
</dbReference>
<proteinExistence type="inferred from homology"/>
<keyword evidence="3" id="KW-1003">Cell membrane</keyword>
<dbReference type="OrthoDB" id="10003173at2759"/>
<dbReference type="PANTHER" id="PTHR24238:SF74">
    <property type="entry name" value="PROKINETICIN RECEPTOR 2"/>
    <property type="match status" value="1"/>
</dbReference>
<dbReference type="FunFam" id="1.20.1070.10:FF:000069">
    <property type="entry name" value="Prokineticin receptor 2"/>
    <property type="match status" value="1"/>
</dbReference>
<feature type="transmembrane region" description="Helical" evidence="13">
    <location>
        <begin position="279"/>
        <end position="298"/>
    </location>
</feature>
<feature type="transmembrane region" description="Helical" evidence="13">
    <location>
        <begin position="139"/>
        <end position="158"/>
    </location>
</feature>
<evidence type="ECO:0000259" key="14">
    <source>
        <dbReference type="PROSITE" id="PS50262"/>
    </source>
</evidence>
<keyword evidence="6 12" id="KW-0297">G-protein coupled receptor</keyword>
<evidence type="ECO:0000256" key="10">
    <source>
        <dbReference type="ARBA" id="ARBA00023180"/>
    </source>
</evidence>
<evidence type="ECO:0000256" key="2">
    <source>
        <dbReference type="ARBA" id="ARBA00010663"/>
    </source>
</evidence>
<keyword evidence="11 12" id="KW-0807">Transducer</keyword>
<dbReference type="GO" id="GO:0004983">
    <property type="term" value="F:neuropeptide Y receptor activity"/>
    <property type="evidence" value="ECO:0007669"/>
    <property type="project" value="InterPro"/>
</dbReference>
<evidence type="ECO:0000256" key="8">
    <source>
        <dbReference type="ARBA" id="ARBA00023157"/>
    </source>
</evidence>
<keyword evidence="15" id="KW-1185">Reference proteome</keyword>
<keyword evidence="4 12" id="KW-0812">Transmembrane</keyword>
<evidence type="ECO:0000256" key="13">
    <source>
        <dbReference type="SAM" id="Phobius"/>
    </source>
</evidence>
<dbReference type="PROSITE" id="PS50262">
    <property type="entry name" value="G_PROTEIN_RECEP_F1_2"/>
    <property type="match status" value="1"/>
</dbReference>
<evidence type="ECO:0000256" key="1">
    <source>
        <dbReference type="ARBA" id="ARBA00004651"/>
    </source>
</evidence>
<keyword evidence="9 12" id="KW-0675">Receptor</keyword>
<keyword evidence="7 13" id="KW-0472">Membrane</keyword>
<dbReference type="PRINTS" id="PR01012">
    <property type="entry name" value="NRPEPTIDEYR"/>
</dbReference>